<evidence type="ECO:0000256" key="1">
    <source>
        <dbReference type="ARBA" id="ARBA00023015"/>
    </source>
</evidence>
<dbReference type="RefSeq" id="WP_023389005.1">
    <property type="nucleotide sequence ID" value="NZ_JAGSCS010000025.1"/>
</dbReference>
<sequence length="194" mass="22440">MEYKEKKINQSQKILLTAFECISSKGYANTSMRDIADAAEVALSQLNYHYKNKEGLFIEVINFTIREYLQEIERHICLGKSPKEKISNLLIYFRGMLEKNPKSFRLLYDFTSMALWHPTFGETLKNLFNDISGLIEKNILKDNQLKNNIRRYSSKDISRMLSGAMFGIAIQVLLDPMEKELPSALNAIELVFDN</sequence>
<dbReference type="InterPro" id="IPR009057">
    <property type="entry name" value="Homeodomain-like_sf"/>
</dbReference>
<dbReference type="PROSITE" id="PS50977">
    <property type="entry name" value="HTH_TETR_2"/>
    <property type="match status" value="1"/>
</dbReference>
<keyword evidence="2 4" id="KW-0238">DNA-binding</keyword>
<evidence type="ECO:0000256" key="3">
    <source>
        <dbReference type="ARBA" id="ARBA00023163"/>
    </source>
</evidence>
<reference evidence="6" key="1">
    <citation type="submission" date="2021-04" db="EMBL/GenBank/DDBJ databases">
        <title>Proteiniclasticum sedimins sp. nov., an obligate anaerobic bacterium isolated from anaerobic sludge.</title>
        <authorList>
            <person name="Liu J."/>
        </authorList>
    </citation>
    <scope>NUCLEOTIDE SEQUENCE</scope>
    <source>
        <strain evidence="6">BAD-10</strain>
    </source>
</reference>
<dbReference type="PANTHER" id="PTHR47506:SF1">
    <property type="entry name" value="HTH-TYPE TRANSCRIPTIONAL REGULATOR YJDC"/>
    <property type="match status" value="1"/>
</dbReference>
<dbReference type="PANTHER" id="PTHR47506">
    <property type="entry name" value="TRANSCRIPTIONAL REGULATORY PROTEIN"/>
    <property type="match status" value="1"/>
</dbReference>
<dbReference type="EMBL" id="JAGSCS010000025">
    <property type="protein sequence ID" value="MBR0577293.1"/>
    <property type="molecule type" value="Genomic_DNA"/>
</dbReference>
<dbReference type="AlphaFoldDB" id="A0A941CU41"/>
<dbReference type="Gene3D" id="1.10.10.60">
    <property type="entry name" value="Homeodomain-like"/>
    <property type="match status" value="1"/>
</dbReference>
<dbReference type="SUPFAM" id="SSF46689">
    <property type="entry name" value="Homeodomain-like"/>
    <property type="match status" value="1"/>
</dbReference>
<evidence type="ECO:0000313" key="6">
    <source>
        <dbReference type="EMBL" id="MBR0577293.1"/>
    </source>
</evidence>
<name>A0A941CU41_9CLOT</name>
<keyword evidence="1" id="KW-0805">Transcription regulation</keyword>
<keyword evidence="3" id="KW-0804">Transcription</keyword>
<evidence type="ECO:0000313" key="7">
    <source>
        <dbReference type="Proteomes" id="UP000675379"/>
    </source>
</evidence>
<dbReference type="Gene3D" id="1.10.357.10">
    <property type="entry name" value="Tetracycline Repressor, domain 2"/>
    <property type="match status" value="1"/>
</dbReference>
<feature type="DNA-binding region" description="H-T-H motif" evidence="4">
    <location>
        <begin position="31"/>
        <end position="50"/>
    </location>
</feature>
<gene>
    <name evidence="6" type="ORF">KCG48_13320</name>
</gene>
<proteinExistence type="predicted"/>
<dbReference type="GO" id="GO:0003677">
    <property type="term" value="F:DNA binding"/>
    <property type="evidence" value="ECO:0007669"/>
    <property type="project" value="UniProtKB-UniRule"/>
</dbReference>
<dbReference type="Proteomes" id="UP000675379">
    <property type="component" value="Unassembled WGS sequence"/>
</dbReference>
<accession>A0A941CU41</accession>
<organism evidence="6 7">
    <name type="scientific">Proteiniclasticum sediminis</name>
    <dbReference type="NCBI Taxonomy" id="2804028"/>
    <lineage>
        <taxon>Bacteria</taxon>
        <taxon>Bacillati</taxon>
        <taxon>Bacillota</taxon>
        <taxon>Clostridia</taxon>
        <taxon>Eubacteriales</taxon>
        <taxon>Clostridiaceae</taxon>
        <taxon>Proteiniclasticum</taxon>
    </lineage>
</organism>
<comment type="caution">
    <text evidence="6">The sequence shown here is derived from an EMBL/GenBank/DDBJ whole genome shotgun (WGS) entry which is preliminary data.</text>
</comment>
<evidence type="ECO:0000256" key="4">
    <source>
        <dbReference type="PROSITE-ProRule" id="PRU00335"/>
    </source>
</evidence>
<keyword evidence="7" id="KW-1185">Reference proteome</keyword>
<feature type="domain" description="HTH tetR-type" evidence="5">
    <location>
        <begin position="8"/>
        <end position="68"/>
    </location>
</feature>
<dbReference type="Pfam" id="PF00440">
    <property type="entry name" value="TetR_N"/>
    <property type="match status" value="1"/>
</dbReference>
<evidence type="ECO:0000259" key="5">
    <source>
        <dbReference type="PROSITE" id="PS50977"/>
    </source>
</evidence>
<protein>
    <submittedName>
        <fullName evidence="6">TetR/AcrR family transcriptional regulator</fullName>
    </submittedName>
</protein>
<dbReference type="InterPro" id="IPR001647">
    <property type="entry name" value="HTH_TetR"/>
</dbReference>
<evidence type="ECO:0000256" key="2">
    <source>
        <dbReference type="ARBA" id="ARBA00023125"/>
    </source>
</evidence>